<dbReference type="GO" id="GO:0016887">
    <property type="term" value="F:ATP hydrolysis activity"/>
    <property type="evidence" value="ECO:0007669"/>
    <property type="project" value="InterPro"/>
</dbReference>
<keyword evidence="2" id="KW-0067">ATP-binding</keyword>
<keyword evidence="1" id="KW-0547">Nucleotide-binding</keyword>
<dbReference type="SUPFAM" id="SSF52540">
    <property type="entry name" value="P-loop containing nucleoside triphosphate hydrolases"/>
    <property type="match status" value="1"/>
</dbReference>
<dbReference type="PANTHER" id="PTHR48103">
    <property type="entry name" value="MIDASIN-RELATED"/>
    <property type="match status" value="1"/>
</dbReference>
<dbReference type="InterPro" id="IPR027417">
    <property type="entry name" value="P-loop_NTPase"/>
</dbReference>
<name>A0A427DPT8_9GAMM</name>
<dbReference type="AlphaFoldDB" id="A0A427DPT8"/>
<feature type="domain" description="ATPase dynein-related AAA" evidence="3">
    <location>
        <begin position="86"/>
        <end position="224"/>
    </location>
</feature>
<reference evidence="4 5" key="1">
    <citation type="submission" date="2018-10" db="EMBL/GenBank/DDBJ databases">
        <title>Transmission dynamics of multidrug resistant bacteria on intensive care unit surfaces.</title>
        <authorList>
            <person name="D'Souza A.W."/>
            <person name="Potter R.F."/>
            <person name="Wallace M."/>
            <person name="Shupe A."/>
            <person name="Patel S."/>
            <person name="Sun S."/>
            <person name="Gul D."/>
            <person name="Kwon J.H."/>
            <person name="Andleeb S."/>
            <person name="Burnham C.-A.D."/>
            <person name="Dantas G."/>
        </authorList>
    </citation>
    <scope>NUCLEOTIDE SEQUENCE [LARGE SCALE GENOMIC DNA]</scope>
    <source>
        <strain evidence="4 5">PX_177</strain>
    </source>
</reference>
<dbReference type="RefSeq" id="WP_041109731.1">
    <property type="nucleotide sequence ID" value="NZ_RHQL01000018.1"/>
</dbReference>
<evidence type="ECO:0000259" key="3">
    <source>
        <dbReference type="Pfam" id="PF07728"/>
    </source>
</evidence>
<dbReference type="Proteomes" id="UP000276506">
    <property type="component" value="Unassembled WGS sequence"/>
</dbReference>
<protein>
    <recommendedName>
        <fullName evidence="3">ATPase dynein-related AAA domain-containing protein</fullName>
    </recommendedName>
</protein>
<evidence type="ECO:0000313" key="5">
    <source>
        <dbReference type="Proteomes" id="UP000276506"/>
    </source>
</evidence>
<dbReference type="GO" id="GO:0030687">
    <property type="term" value="C:preribosome, large subunit precursor"/>
    <property type="evidence" value="ECO:0007669"/>
    <property type="project" value="TreeGrafter"/>
</dbReference>
<organism evidence="4 5">
    <name type="scientific">Stutzerimonas xanthomarina</name>
    <dbReference type="NCBI Taxonomy" id="271420"/>
    <lineage>
        <taxon>Bacteria</taxon>
        <taxon>Pseudomonadati</taxon>
        <taxon>Pseudomonadota</taxon>
        <taxon>Gammaproteobacteria</taxon>
        <taxon>Pseudomonadales</taxon>
        <taxon>Pseudomonadaceae</taxon>
        <taxon>Stutzerimonas</taxon>
    </lineage>
</organism>
<dbReference type="GO" id="GO:0000027">
    <property type="term" value="P:ribosomal large subunit assembly"/>
    <property type="evidence" value="ECO:0007669"/>
    <property type="project" value="TreeGrafter"/>
</dbReference>
<proteinExistence type="predicted"/>
<accession>A0A427DPT8</accession>
<comment type="caution">
    <text evidence="4">The sequence shown here is derived from an EMBL/GenBank/DDBJ whole genome shotgun (WGS) entry which is preliminary data.</text>
</comment>
<evidence type="ECO:0000256" key="2">
    <source>
        <dbReference type="ARBA" id="ARBA00022840"/>
    </source>
</evidence>
<dbReference type="GO" id="GO:0005524">
    <property type="term" value="F:ATP binding"/>
    <property type="evidence" value="ECO:0007669"/>
    <property type="project" value="UniProtKB-KW"/>
</dbReference>
<gene>
    <name evidence="4" type="ORF">EGJ28_21075</name>
</gene>
<evidence type="ECO:0000313" key="4">
    <source>
        <dbReference type="EMBL" id="RRV05435.1"/>
    </source>
</evidence>
<dbReference type="PANTHER" id="PTHR48103:SF2">
    <property type="entry name" value="MIDASIN"/>
    <property type="match status" value="1"/>
</dbReference>
<dbReference type="InterPro" id="IPR011704">
    <property type="entry name" value="ATPase_dyneun-rel_AAA"/>
</dbReference>
<dbReference type="Pfam" id="PF07728">
    <property type="entry name" value="AAA_5"/>
    <property type="match status" value="1"/>
</dbReference>
<dbReference type="EMBL" id="RHQL01000018">
    <property type="protein sequence ID" value="RRV05435.1"/>
    <property type="molecule type" value="Genomic_DNA"/>
</dbReference>
<dbReference type="Gene3D" id="3.40.50.300">
    <property type="entry name" value="P-loop containing nucleotide triphosphate hydrolases"/>
    <property type="match status" value="1"/>
</dbReference>
<evidence type="ECO:0000256" key="1">
    <source>
        <dbReference type="ARBA" id="ARBA00022741"/>
    </source>
</evidence>
<sequence>MNNVQNAATVTVEEIQAAHLEGVRSQTVEFVLPHELFGLNEPLAGVKPLPVPVEAHPLTPKCDPNFVFSPGLLRRVLLSMQMKDSIMLVGDKGTGKSSLVAQLHNRLNKPLLAINGSNGVDETHLLGSKTIEGGDVKSFDGVLSYAYRYGLSFLLDEICTLRPGVLVGINDILQGDALVTLKHHGIDPRLDPKHLLSMESGLNIVRHPMFRLFATDNTGGKQSRDPRFAGTATQNAAVRSRFTSFKVPFMAPEKEMAALKHIATSFAASRQVEAVSDVEIQGMVEFALRSRAAFAAADASDNISFRELKRWVEKRTLYGQLDDSFVDSIYTNLDEADQALALMNFEETFGREVALPEEYKLSAADVCEAFITKASKTAVTAVA</sequence>